<organism evidence="2 3">
    <name type="scientific">Coprinopsis cinerea (strain Okayama-7 / 130 / ATCC MYA-4618 / FGSC 9003)</name>
    <name type="common">Inky cap fungus</name>
    <name type="synonym">Hormographiella aspergillata</name>
    <dbReference type="NCBI Taxonomy" id="240176"/>
    <lineage>
        <taxon>Eukaryota</taxon>
        <taxon>Fungi</taxon>
        <taxon>Dikarya</taxon>
        <taxon>Basidiomycota</taxon>
        <taxon>Agaricomycotina</taxon>
        <taxon>Agaricomycetes</taxon>
        <taxon>Agaricomycetidae</taxon>
        <taxon>Agaricales</taxon>
        <taxon>Agaricineae</taxon>
        <taxon>Psathyrellaceae</taxon>
        <taxon>Coprinopsis</taxon>
    </lineage>
</organism>
<dbReference type="eggNOG" id="KOG1217">
    <property type="taxonomic scope" value="Eukaryota"/>
</dbReference>
<feature type="domain" description="Protein CPL1-like" evidence="1">
    <location>
        <begin position="221"/>
        <end position="258"/>
    </location>
</feature>
<dbReference type="AlphaFoldDB" id="D6RLF1"/>
<dbReference type="SMART" id="SM01411">
    <property type="entry name" value="Ephrin_rec_like"/>
    <property type="match status" value="2"/>
</dbReference>
<evidence type="ECO:0000313" key="3">
    <source>
        <dbReference type="Proteomes" id="UP000001861"/>
    </source>
</evidence>
<dbReference type="InterPro" id="IPR048661">
    <property type="entry name" value="CPL1-like"/>
</dbReference>
<dbReference type="OMA" id="SSCINCA"/>
<evidence type="ECO:0000313" key="2">
    <source>
        <dbReference type="EMBL" id="EFI28235.1"/>
    </source>
</evidence>
<comment type="caution">
    <text evidence="2">The sequence shown here is derived from an EMBL/GenBank/DDBJ whole genome shotgun (WGS) entry which is preliminary data.</text>
</comment>
<gene>
    <name evidence="2" type="ORF">CC1G_14260</name>
</gene>
<dbReference type="KEGG" id="cci:CC1G_14260"/>
<dbReference type="Gene3D" id="2.10.50.10">
    <property type="entry name" value="Tumor Necrosis Factor Receptor, subunit A, domain 2"/>
    <property type="match status" value="1"/>
</dbReference>
<dbReference type="VEuPathDB" id="FungiDB:CC1G_14260"/>
<protein>
    <recommendedName>
        <fullName evidence="1">Protein CPL1-like domain-containing protein</fullName>
    </recommendedName>
</protein>
<accession>D6RLF1</accession>
<sequence length="264" mass="27751">MELENVETSGAHRGLLERGRRRYQAGRLRLEHGQRTCIRARPGYHCPGAGMKQEQHCTPGTYSSASGSTDCDPCPPGAMCPHNAVHSPQLCSPGRYSTGGWVNCETCNPGTFNNIHGAVTCCPCPAGCFATSSGNTNCQRCPNQKPYSNPGSPSHGHCSSMKGSYAPESDCQKGGNGFCSPGTPFLGGSGLPRRQLSFKDACEPGYQPCPNYRGTTSIGIDCVDILNDLESCGGCVDYSLDGAADGGRDCTAIPFADRTLVLGA</sequence>
<dbReference type="HOGENOM" id="CLU_058493_0_0_1"/>
<name>D6RLF1_COPC7</name>
<dbReference type="GeneID" id="9379369"/>
<dbReference type="InParanoid" id="D6RLF1"/>
<keyword evidence="3" id="KW-1185">Reference proteome</keyword>
<reference evidence="2 3" key="1">
    <citation type="journal article" date="2010" name="Proc. Natl. Acad. Sci. U.S.A.">
        <title>Insights into evolution of multicellular fungi from the assembled chromosomes of the mushroom Coprinopsis cinerea (Coprinus cinereus).</title>
        <authorList>
            <person name="Stajich J.E."/>
            <person name="Wilke S.K."/>
            <person name="Ahren D."/>
            <person name="Au C.H."/>
            <person name="Birren B.W."/>
            <person name="Borodovsky M."/>
            <person name="Burns C."/>
            <person name="Canback B."/>
            <person name="Casselton L.A."/>
            <person name="Cheng C.K."/>
            <person name="Deng J."/>
            <person name="Dietrich F.S."/>
            <person name="Fargo D.C."/>
            <person name="Farman M.L."/>
            <person name="Gathman A.C."/>
            <person name="Goldberg J."/>
            <person name="Guigo R."/>
            <person name="Hoegger P.J."/>
            <person name="Hooker J.B."/>
            <person name="Huggins A."/>
            <person name="James T.Y."/>
            <person name="Kamada T."/>
            <person name="Kilaru S."/>
            <person name="Kodira C."/>
            <person name="Kues U."/>
            <person name="Kupfer D."/>
            <person name="Kwan H.S."/>
            <person name="Lomsadze A."/>
            <person name="Li W."/>
            <person name="Lilly W.W."/>
            <person name="Ma L.J."/>
            <person name="Mackey A.J."/>
            <person name="Manning G."/>
            <person name="Martin F."/>
            <person name="Muraguchi H."/>
            <person name="Natvig D.O."/>
            <person name="Palmerini H."/>
            <person name="Ramesh M.A."/>
            <person name="Rehmeyer C.J."/>
            <person name="Roe B.A."/>
            <person name="Shenoy N."/>
            <person name="Stanke M."/>
            <person name="Ter-Hovhannisyan V."/>
            <person name="Tunlid A."/>
            <person name="Velagapudi R."/>
            <person name="Vision T.J."/>
            <person name="Zeng Q."/>
            <person name="Zolan M.E."/>
            <person name="Pukkila P.J."/>
        </authorList>
    </citation>
    <scope>NUCLEOTIDE SEQUENCE [LARGE SCALE GENOMIC DNA]</scope>
    <source>
        <strain evidence="3">Okayama-7 / 130 / ATCC MYA-4618 / FGSC 9003</strain>
    </source>
</reference>
<dbReference type="EMBL" id="AACS02000003">
    <property type="protein sequence ID" value="EFI28235.1"/>
    <property type="molecule type" value="Genomic_DNA"/>
</dbReference>
<dbReference type="PANTHER" id="PTHR46967:SF2">
    <property type="entry name" value="SUSHI, VON WILLEBRAND FACTOR TYPE A, EGF AND PENTRAXIN DOMAIN-CONTAINING PROTEIN 1-LIKE"/>
    <property type="match status" value="1"/>
</dbReference>
<proteinExistence type="predicted"/>
<dbReference type="Pfam" id="PF21671">
    <property type="entry name" value="CPL1-like"/>
    <property type="match status" value="1"/>
</dbReference>
<dbReference type="PANTHER" id="PTHR46967">
    <property type="entry name" value="INSULIN-LIKE GROWTH FACTOR BINDING PROTEIN,N-TERMINAL"/>
    <property type="match status" value="1"/>
</dbReference>
<dbReference type="RefSeq" id="XP_002911729.1">
    <property type="nucleotide sequence ID" value="XM_002911683.1"/>
</dbReference>
<evidence type="ECO:0000259" key="1">
    <source>
        <dbReference type="Pfam" id="PF21671"/>
    </source>
</evidence>
<dbReference type="OrthoDB" id="439917at2759"/>
<dbReference type="Proteomes" id="UP000001861">
    <property type="component" value="Unassembled WGS sequence"/>
</dbReference>